<proteinExistence type="predicted"/>
<evidence type="ECO:0000313" key="2">
    <source>
        <dbReference type="Proteomes" id="UP000499080"/>
    </source>
</evidence>
<comment type="caution">
    <text evidence="1">The sequence shown here is derived from an EMBL/GenBank/DDBJ whole genome shotgun (WGS) entry which is preliminary data.</text>
</comment>
<dbReference type="Proteomes" id="UP000499080">
    <property type="component" value="Unassembled WGS sequence"/>
</dbReference>
<name>A0A4Y2JWV2_ARAVE</name>
<accession>A0A4Y2JWV2</accession>
<sequence>MTILASFKPCSSTKSNLLWMVSLRDLLHLPTTHFALLGSLRAANASHANLLAALPKHAGDKDLALDVYFALLDSDVKIGSHHNPNNFLLLVLSQIPRLIMSLRDLLQLPTTRFALLDNLLTANASHAIPVVT</sequence>
<evidence type="ECO:0000313" key="1">
    <source>
        <dbReference type="EMBL" id="GBM94009.1"/>
    </source>
</evidence>
<gene>
    <name evidence="1" type="ORF">AVEN_184901_1</name>
</gene>
<reference evidence="1 2" key="1">
    <citation type="journal article" date="2019" name="Sci. Rep.">
        <title>Orb-weaving spider Araneus ventricosus genome elucidates the spidroin gene catalogue.</title>
        <authorList>
            <person name="Kono N."/>
            <person name="Nakamura H."/>
            <person name="Ohtoshi R."/>
            <person name="Moran D.A.P."/>
            <person name="Shinohara A."/>
            <person name="Yoshida Y."/>
            <person name="Fujiwara M."/>
            <person name="Mori M."/>
            <person name="Tomita M."/>
            <person name="Arakawa K."/>
        </authorList>
    </citation>
    <scope>NUCLEOTIDE SEQUENCE [LARGE SCALE GENOMIC DNA]</scope>
</reference>
<protein>
    <submittedName>
        <fullName evidence="1">Uncharacterized protein</fullName>
    </submittedName>
</protein>
<organism evidence="1 2">
    <name type="scientific">Araneus ventricosus</name>
    <name type="common">Orbweaver spider</name>
    <name type="synonym">Epeira ventricosa</name>
    <dbReference type="NCBI Taxonomy" id="182803"/>
    <lineage>
        <taxon>Eukaryota</taxon>
        <taxon>Metazoa</taxon>
        <taxon>Ecdysozoa</taxon>
        <taxon>Arthropoda</taxon>
        <taxon>Chelicerata</taxon>
        <taxon>Arachnida</taxon>
        <taxon>Araneae</taxon>
        <taxon>Araneomorphae</taxon>
        <taxon>Entelegynae</taxon>
        <taxon>Araneoidea</taxon>
        <taxon>Araneidae</taxon>
        <taxon>Araneus</taxon>
    </lineage>
</organism>
<keyword evidence="2" id="KW-1185">Reference proteome</keyword>
<dbReference type="AlphaFoldDB" id="A0A4Y2JWV2"/>
<dbReference type="EMBL" id="BGPR01003927">
    <property type="protein sequence ID" value="GBM94009.1"/>
    <property type="molecule type" value="Genomic_DNA"/>
</dbReference>